<organism evidence="2 3">
    <name type="scientific">Halalkalibacter alkalisediminis</name>
    <dbReference type="NCBI Taxonomy" id="935616"/>
    <lineage>
        <taxon>Bacteria</taxon>
        <taxon>Bacillati</taxon>
        <taxon>Bacillota</taxon>
        <taxon>Bacilli</taxon>
        <taxon>Bacillales</taxon>
        <taxon>Bacillaceae</taxon>
        <taxon>Halalkalibacter</taxon>
    </lineage>
</organism>
<proteinExistence type="predicted"/>
<keyword evidence="3" id="KW-1185">Reference proteome</keyword>
<dbReference type="EMBL" id="JBHLTR010000089">
    <property type="protein sequence ID" value="MFC0561916.1"/>
    <property type="molecule type" value="Genomic_DNA"/>
</dbReference>
<feature type="transmembrane region" description="Helical" evidence="1">
    <location>
        <begin position="6"/>
        <end position="27"/>
    </location>
</feature>
<sequence length="57" mass="6867">MMLEFIVENIFFLLILIAIGMFIILRIKVYKSKSGPKQDKEEIELLKRRVEELERNK</sequence>
<evidence type="ECO:0008006" key="4">
    <source>
        <dbReference type="Google" id="ProtNLM"/>
    </source>
</evidence>
<keyword evidence="1" id="KW-0812">Transmembrane</keyword>
<evidence type="ECO:0000256" key="1">
    <source>
        <dbReference type="SAM" id="Phobius"/>
    </source>
</evidence>
<dbReference type="Proteomes" id="UP001589833">
    <property type="component" value="Unassembled WGS sequence"/>
</dbReference>
<evidence type="ECO:0000313" key="3">
    <source>
        <dbReference type="Proteomes" id="UP001589833"/>
    </source>
</evidence>
<accession>A0ABV6NMC0</accession>
<keyword evidence="1" id="KW-1133">Transmembrane helix</keyword>
<dbReference type="RefSeq" id="WP_273848511.1">
    <property type="nucleotide sequence ID" value="NZ_JAQQWT010000126.1"/>
</dbReference>
<protein>
    <recommendedName>
        <fullName evidence="4">DUF4083 domain-containing protein</fullName>
    </recommendedName>
</protein>
<keyword evidence="1" id="KW-0472">Membrane</keyword>
<reference evidence="2 3" key="1">
    <citation type="submission" date="2024-09" db="EMBL/GenBank/DDBJ databases">
        <authorList>
            <person name="Sun Q."/>
            <person name="Mori K."/>
        </authorList>
    </citation>
    <scope>NUCLEOTIDE SEQUENCE [LARGE SCALE GENOMIC DNA]</scope>
    <source>
        <strain evidence="2 3">NCAIM B.02301</strain>
    </source>
</reference>
<gene>
    <name evidence="2" type="ORF">ACFFH4_23825</name>
</gene>
<comment type="caution">
    <text evidence="2">The sequence shown here is derived from an EMBL/GenBank/DDBJ whole genome shotgun (WGS) entry which is preliminary data.</text>
</comment>
<name>A0ABV6NMC0_9BACI</name>
<evidence type="ECO:0000313" key="2">
    <source>
        <dbReference type="EMBL" id="MFC0561916.1"/>
    </source>
</evidence>